<dbReference type="PATRIC" id="fig|1423815.3.peg.724"/>
<keyword evidence="2" id="KW-1185">Reference proteome</keyword>
<dbReference type="Proteomes" id="UP000051647">
    <property type="component" value="Unassembled WGS sequence"/>
</dbReference>
<evidence type="ECO:0008006" key="3">
    <source>
        <dbReference type="Google" id="ProtNLM"/>
    </source>
</evidence>
<dbReference type="eggNOG" id="COG2761">
    <property type="taxonomic scope" value="Bacteria"/>
</dbReference>
<dbReference type="EMBL" id="AZFA01000017">
    <property type="protein sequence ID" value="KRL66254.1"/>
    <property type="molecule type" value="Genomic_DNA"/>
</dbReference>
<dbReference type="Pfam" id="PF13743">
    <property type="entry name" value="Thioredoxin_5"/>
    <property type="match status" value="1"/>
</dbReference>
<reference evidence="1 2" key="1">
    <citation type="journal article" date="2015" name="Genome Announc.">
        <title>Expanding the biotechnology potential of lactobacilli through comparative genomics of 213 strains and associated genera.</title>
        <authorList>
            <person name="Sun Z."/>
            <person name="Harris H.M."/>
            <person name="McCann A."/>
            <person name="Guo C."/>
            <person name="Argimon S."/>
            <person name="Zhang W."/>
            <person name="Yang X."/>
            <person name="Jeffery I.B."/>
            <person name="Cooney J.C."/>
            <person name="Kagawa T.F."/>
            <person name="Liu W."/>
            <person name="Song Y."/>
            <person name="Salvetti E."/>
            <person name="Wrobel A."/>
            <person name="Rasinkangas P."/>
            <person name="Parkhill J."/>
            <person name="Rea M.C."/>
            <person name="O'Sullivan O."/>
            <person name="Ritari J."/>
            <person name="Douillard F.P."/>
            <person name="Paul Ross R."/>
            <person name="Yang R."/>
            <person name="Briner A.E."/>
            <person name="Felis G.E."/>
            <person name="de Vos W.M."/>
            <person name="Barrangou R."/>
            <person name="Klaenhammer T.R."/>
            <person name="Caufield P.W."/>
            <person name="Cui Y."/>
            <person name="Zhang H."/>
            <person name="O'Toole P.W."/>
        </authorList>
    </citation>
    <scope>NUCLEOTIDE SEQUENCE [LARGE SCALE GENOMIC DNA]</scope>
    <source>
        <strain evidence="1 2">DSM 14857</strain>
    </source>
</reference>
<sequence length="177" mass="20005">MATITDYMLMKGYKPSDLEKRNEVTENIYEAACLYKAAACRGNKKARNLLMNLQDQVNVQGKPFNEATVKIAAENSGLNFKAIVKEKGSEAVKKAVKKDQELTCEMDIKKAPTVVVFDDNHPRQPGVMLTKFGSNSSEEIINENLTAMLERAMPQQIHDNAQHHHENRVINLSNFRR</sequence>
<dbReference type="SUPFAM" id="SSF52833">
    <property type="entry name" value="Thioredoxin-like"/>
    <property type="match status" value="1"/>
</dbReference>
<dbReference type="InterPro" id="IPR036249">
    <property type="entry name" value="Thioredoxin-like_sf"/>
</dbReference>
<comment type="caution">
    <text evidence="1">The sequence shown here is derived from an EMBL/GenBank/DDBJ whole genome shotgun (WGS) entry which is preliminary data.</text>
</comment>
<organism evidence="1 2">
    <name type="scientific">Companilactobacillus versmoldensis DSM 14857 = KCTC 3814</name>
    <dbReference type="NCBI Taxonomy" id="1423815"/>
    <lineage>
        <taxon>Bacteria</taxon>
        <taxon>Bacillati</taxon>
        <taxon>Bacillota</taxon>
        <taxon>Bacilli</taxon>
        <taxon>Lactobacillales</taxon>
        <taxon>Lactobacillaceae</taxon>
        <taxon>Companilactobacillus</taxon>
    </lineage>
</organism>
<proteinExistence type="predicted"/>
<evidence type="ECO:0000313" key="2">
    <source>
        <dbReference type="Proteomes" id="UP000051647"/>
    </source>
</evidence>
<protein>
    <recommendedName>
        <fullName evidence="3">Dithiol-disulfide isomerase</fullName>
    </recommendedName>
</protein>
<dbReference type="Gene3D" id="3.40.30.10">
    <property type="entry name" value="Glutaredoxin"/>
    <property type="match status" value="1"/>
</dbReference>
<gene>
    <name evidence="1" type="ORF">FC27_GL000715</name>
</gene>
<dbReference type="AlphaFoldDB" id="A0A0R1SCJ1"/>
<evidence type="ECO:0000313" key="1">
    <source>
        <dbReference type="EMBL" id="KRL66254.1"/>
    </source>
</evidence>
<name>A0A0R1SCJ1_9LACO</name>
<accession>A0A0R1SCJ1</accession>
<dbReference type="STRING" id="1423815.FC27_GL000715"/>